<dbReference type="STRING" id="4072.A0A2G2Y8Y8"/>
<reference evidence="1 2" key="2">
    <citation type="journal article" date="2017" name="Genome Biol.">
        <title>New reference genome sequences of hot pepper reveal the massive evolution of plant disease-resistance genes by retroduplication.</title>
        <authorList>
            <person name="Kim S."/>
            <person name="Park J."/>
            <person name="Yeom S.I."/>
            <person name="Kim Y.M."/>
            <person name="Seo E."/>
            <person name="Kim K.T."/>
            <person name="Kim M.S."/>
            <person name="Lee J.M."/>
            <person name="Cheong K."/>
            <person name="Shin H.S."/>
            <person name="Kim S.B."/>
            <person name="Han K."/>
            <person name="Lee J."/>
            <person name="Park M."/>
            <person name="Lee H.A."/>
            <person name="Lee H.Y."/>
            <person name="Lee Y."/>
            <person name="Oh S."/>
            <person name="Lee J.H."/>
            <person name="Choi E."/>
            <person name="Choi E."/>
            <person name="Lee S.E."/>
            <person name="Jeon J."/>
            <person name="Kim H."/>
            <person name="Choi G."/>
            <person name="Song H."/>
            <person name="Lee J."/>
            <person name="Lee S.C."/>
            <person name="Kwon J.K."/>
            <person name="Lee H.Y."/>
            <person name="Koo N."/>
            <person name="Hong Y."/>
            <person name="Kim R.W."/>
            <person name="Kang W.H."/>
            <person name="Huh J.H."/>
            <person name="Kang B.C."/>
            <person name="Yang T.J."/>
            <person name="Lee Y.H."/>
            <person name="Bennetzen J.L."/>
            <person name="Choi D."/>
        </authorList>
    </citation>
    <scope>NUCLEOTIDE SEQUENCE [LARGE SCALE GENOMIC DNA]</scope>
    <source>
        <strain evidence="2">cv. CM334</strain>
    </source>
</reference>
<protein>
    <recommendedName>
        <fullName evidence="3">Retrovirus-related Pol polyprotein from transposon TNT 1-94</fullName>
    </recommendedName>
</protein>
<dbReference type="EMBL" id="AYRZ02000012">
    <property type="protein sequence ID" value="PHT66194.1"/>
    <property type="molecule type" value="Genomic_DNA"/>
</dbReference>
<proteinExistence type="predicted"/>
<dbReference type="Gramene" id="PHT66194">
    <property type="protein sequence ID" value="PHT66194"/>
    <property type="gene ID" value="T459_30619"/>
</dbReference>
<keyword evidence="2" id="KW-1185">Reference proteome</keyword>
<comment type="caution">
    <text evidence="1">The sequence shown here is derived from an EMBL/GenBank/DDBJ whole genome shotgun (WGS) entry which is preliminary data.</text>
</comment>
<evidence type="ECO:0000313" key="1">
    <source>
        <dbReference type="EMBL" id="PHT66194.1"/>
    </source>
</evidence>
<reference evidence="1 2" key="1">
    <citation type="journal article" date="2014" name="Nat. Genet.">
        <title>Genome sequence of the hot pepper provides insights into the evolution of pungency in Capsicum species.</title>
        <authorList>
            <person name="Kim S."/>
            <person name="Park M."/>
            <person name="Yeom S.I."/>
            <person name="Kim Y.M."/>
            <person name="Lee J.M."/>
            <person name="Lee H.A."/>
            <person name="Seo E."/>
            <person name="Choi J."/>
            <person name="Cheong K."/>
            <person name="Kim K.T."/>
            <person name="Jung K."/>
            <person name="Lee G.W."/>
            <person name="Oh S.K."/>
            <person name="Bae C."/>
            <person name="Kim S.B."/>
            <person name="Lee H.Y."/>
            <person name="Kim S.Y."/>
            <person name="Kim M.S."/>
            <person name="Kang B.C."/>
            <person name="Jo Y.D."/>
            <person name="Yang H.B."/>
            <person name="Jeong H.J."/>
            <person name="Kang W.H."/>
            <person name="Kwon J.K."/>
            <person name="Shin C."/>
            <person name="Lim J.Y."/>
            <person name="Park J.H."/>
            <person name="Huh J.H."/>
            <person name="Kim J.S."/>
            <person name="Kim B.D."/>
            <person name="Cohen O."/>
            <person name="Paran I."/>
            <person name="Suh M.C."/>
            <person name="Lee S.B."/>
            <person name="Kim Y.K."/>
            <person name="Shin Y."/>
            <person name="Noh S.J."/>
            <person name="Park J."/>
            <person name="Seo Y.S."/>
            <person name="Kwon S.Y."/>
            <person name="Kim H.A."/>
            <person name="Park J.M."/>
            <person name="Kim H.J."/>
            <person name="Choi S.B."/>
            <person name="Bosland P.W."/>
            <person name="Reeves G."/>
            <person name="Jo S.H."/>
            <person name="Lee B.W."/>
            <person name="Cho H.T."/>
            <person name="Choi H.S."/>
            <person name="Lee M.S."/>
            <person name="Yu Y."/>
            <person name="Do Choi Y."/>
            <person name="Park B.S."/>
            <person name="van Deynze A."/>
            <person name="Ashrafi H."/>
            <person name="Hill T."/>
            <person name="Kim W.T."/>
            <person name="Pai H.S."/>
            <person name="Ahn H.K."/>
            <person name="Yeam I."/>
            <person name="Giovannoni J.J."/>
            <person name="Rose J.K."/>
            <person name="Sorensen I."/>
            <person name="Lee S.J."/>
            <person name="Kim R.W."/>
            <person name="Choi I.Y."/>
            <person name="Choi B.S."/>
            <person name="Lim J.S."/>
            <person name="Lee Y.H."/>
            <person name="Choi D."/>
        </authorList>
    </citation>
    <scope>NUCLEOTIDE SEQUENCE [LARGE SCALE GENOMIC DNA]</scope>
    <source>
        <strain evidence="2">cv. CM334</strain>
    </source>
</reference>
<evidence type="ECO:0008006" key="3">
    <source>
        <dbReference type="Google" id="ProtNLM"/>
    </source>
</evidence>
<accession>A0A2G2Y8Y8</accession>
<organism evidence="1 2">
    <name type="scientific">Capsicum annuum</name>
    <name type="common">Capsicum pepper</name>
    <dbReference type="NCBI Taxonomy" id="4072"/>
    <lineage>
        <taxon>Eukaryota</taxon>
        <taxon>Viridiplantae</taxon>
        <taxon>Streptophyta</taxon>
        <taxon>Embryophyta</taxon>
        <taxon>Tracheophyta</taxon>
        <taxon>Spermatophyta</taxon>
        <taxon>Magnoliopsida</taxon>
        <taxon>eudicotyledons</taxon>
        <taxon>Gunneridae</taxon>
        <taxon>Pentapetalae</taxon>
        <taxon>asterids</taxon>
        <taxon>lamiids</taxon>
        <taxon>Solanales</taxon>
        <taxon>Solanaceae</taxon>
        <taxon>Solanoideae</taxon>
        <taxon>Capsiceae</taxon>
        <taxon>Capsicum</taxon>
    </lineage>
</organism>
<name>A0A2G2Y8Y8_CAPAN</name>
<dbReference type="AlphaFoldDB" id="A0A2G2Y8Y8"/>
<evidence type="ECO:0000313" key="2">
    <source>
        <dbReference type="Proteomes" id="UP000222542"/>
    </source>
</evidence>
<dbReference type="Proteomes" id="UP000222542">
    <property type="component" value="Unassembled WGS sequence"/>
</dbReference>
<dbReference type="CDD" id="cd09272">
    <property type="entry name" value="RNase_HI_RT_Ty1"/>
    <property type="match status" value="1"/>
</dbReference>
<gene>
    <name evidence="1" type="ORF">T459_30619</name>
</gene>
<sequence>MESEFIALDKVGEETEWLHNFLEDISYLPKTVAPVCIHCDSQAAIGRTDSMIYNGKSRHILRRHNTIRELLSSGIITIDYVKSKDNVSDPLTKGLSRKGMERTSKGIDLRPRTSQHGGNKCTVTVPVNRCTVPVNWCTVSRNGAMFQQKYYTVLGKNSHAISE</sequence>